<dbReference type="AlphaFoldDB" id="A0A4C1V485"/>
<organism evidence="1 2">
    <name type="scientific">Eumeta variegata</name>
    <name type="common">Bagworm moth</name>
    <name type="synonym">Eumeta japonica</name>
    <dbReference type="NCBI Taxonomy" id="151549"/>
    <lineage>
        <taxon>Eukaryota</taxon>
        <taxon>Metazoa</taxon>
        <taxon>Ecdysozoa</taxon>
        <taxon>Arthropoda</taxon>
        <taxon>Hexapoda</taxon>
        <taxon>Insecta</taxon>
        <taxon>Pterygota</taxon>
        <taxon>Neoptera</taxon>
        <taxon>Endopterygota</taxon>
        <taxon>Lepidoptera</taxon>
        <taxon>Glossata</taxon>
        <taxon>Ditrysia</taxon>
        <taxon>Tineoidea</taxon>
        <taxon>Psychidae</taxon>
        <taxon>Oiketicinae</taxon>
        <taxon>Eumeta</taxon>
    </lineage>
</organism>
<accession>A0A4C1V485</accession>
<comment type="caution">
    <text evidence="1">The sequence shown here is derived from an EMBL/GenBank/DDBJ whole genome shotgun (WGS) entry which is preliminary data.</text>
</comment>
<protein>
    <submittedName>
        <fullName evidence="1">Uncharacterized protein</fullName>
    </submittedName>
</protein>
<evidence type="ECO:0000313" key="2">
    <source>
        <dbReference type="Proteomes" id="UP000299102"/>
    </source>
</evidence>
<proteinExistence type="predicted"/>
<name>A0A4C1V485_EUMVA</name>
<evidence type="ECO:0000313" key="1">
    <source>
        <dbReference type="EMBL" id="GBP33350.1"/>
    </source>
</evidence>
<dbReference type="Proteomes" id="UP000299102">
    <property type="component" value="Unassembled WGS sequence"/>
</dbReference>
<dbReference type="EMBL" id="BGZK01000272">
    <property type="protein sequence ID" value="GBP33350.1"/>
    <property type="molecule type" value="Genomic_DNA"/>
</dbReference>
<keyword evidence="2" id="KW-1185">Reference proteome</keyword>
<gene>
    <name evidence="1" type="ORF">EVAR_30940_1</name>
</gene>
<reference evidence="1 2" key="1">
    <citation type="journal article" date="2019" name="Commun. Biol.">
        <title>The bagworm genome reveals a unique fibroin gene that provides high tensile strength.</title>
        <authorList>
            <person name="Kono N."/>
            <person name="Nakamura H."/>
            <person name="Ohtoshi R."/>
            <person name="Tomita M."/>
            <person name="Numata K."/>
            <person name="Arakawa K."/>
        </authorList>
    </citation>
    <scope>NUCLEOTIDE SEQUENCE [LARGE SCALE GENOMIC DNA]</scope>
</reference>
<sequence length="183" mass="20626">MKYGGGAVVKSVSFKPNRIGFNPDHEQIDQWDIEHKLNRPSRSTPRRTSLSFGSDHCCRIDVEESSVSSELHAAHSCMLQVNFYTYEKLNCTTSSPQIDNTNKEGNIFPLLRIEFAPYHFMSNVSARGGRARRSFEGASSSGPFMIALTEHDGLLIYFGLSYSRIALSRNWNIGYALRAIEKL</sequence>